<proteinExistence type="predicted"/>
<evidence type="ECO:0000313" key="2">
    <source>
        <dbReference type="EMBL" id="GIJ55623.1"/>
    </source>
</evidence>
<comment type="caution">
    <text evidence="2">The sequence shown here is derived from an EMBL/GenBank/DDBJ whole genome shotgun (WGS) entry which is preliminary data.</text>
</comment>
<accession>A0A8J3Z3G3</accession>
<sequence>MTIVTVVAATAFLGGCAGEEHSAAVCDSYDAVQASADDLRNANISENGLSQVRTDLQALRKNLEVLLDDARELYATQVDTVQLAAEQLAGTVTAAKADPGPMTLSAVGEAAAWLRETVHRLGTAMADTC</sequence>
<organism evidence="2 3">
    <name type="scientific">Virgisporangium aurantiacum</name>
    <dbReference type="NCBI Taxonomy" id="175570"/>
    <lineage>
        <taxon>Bacteria</taxon>
        <taxon>Bacillati</taxon>
        <taxon>Actinomycetota</taxon>
        <taxon>Actinomycetes</taxon>
        <taxon>Micromonosporales</taxon>
        <taxon>Micromonosporaceae</taxon>
        <taxon>Virgisporangium</taxon>
    </lineage>
</organism>
<dbReference type="EMBL" id="BOPG01000020">
    <property type="protein sequence ID" value="GIJ55623.1"/>
    <property type="molecule type" value="Genomic_DNA"/>
</dbReference>
<keyword evidence="1" id="KW-0175">Coiled coil</keyword>
<dbReference type="Proteomes" id="UP000612585">
    <property type="component" value="Unassembled WGS sequence"/>
</dbReference>
<gene>
    <name evidence="2" type="ORF">Vau01_031390</name>
</gene>
<dbReference type="AlphaFoldDB" id="A0A8J3Z3G3"/>
<keyword evidence="3" id="KW-1185">Reference proteome</keyword>
<reference evidence="2" key="1">
    <citation type="submission" date="2021-01" db="EMBL/GenBank/DDBJ databases">
        <title>Whole genome shotgun sequence of Virgisporangium aurantiacum NBRC 16421.</title>
        <authorList>
            <person name="Komaki H."/>
            <person name="Tamura T."/>
        </authorList>
    </citation>
    <scope>NUCLEOTIDE SEQUENCE</scope>
    <source>
        <strain evidence="2">NBRC 16421</strain>
    </source>
</reference>
<evidence type="ECO:0000313" key="3">
    <source>
        <dbReference type="Proteomes" id="UP000612585"/>
    </source>
</evidence>
<protein>
    <submittedName>
        <fullName evidence="2">Uncharacterized protein</fullName>
    </submittedName>
</protein>
<name>A0A8J3Z3G3_9ACTN</name>
<evidence type="ECO:0000256" key="1">
    <source>
        <dbReference type="SAM" id="Coils"/>
    </source>
</evidence>
<feature type="coiled-coil region" evidence="1">
    <location>
        <begin position="49"/>
        <end position="76"/>
    </location>
</feature>